<name>A0ABX2EHZ3_9BURK</name>
<evidence type="ECO:0000256" key="3">
    <source>
        <dbReference type="ARBA" id="ARBA00023125"/>
    </source>
</evidence>
<dbReference type="PRINTS" id="PR00455">
    <property type="entry name" value="HTHTETR"/>
</dbReference>
<evidence type="ECO:0000313" key="8">
    <source>
        <dbReference type="Proteomes" id="UP000737171"/>
    </source>
</evidence>
<feature type="DNA-binding region" description="H-T-H motif" evidence="5">
    <location>
        <begin position="33"/>
        <end position="52"/>
    </location>
</feature>
<comment type="caution">
    <text evidence="7">The sequence shown here is derived from an EMBL/GenBank/DDBJ whole genome shotgun (WGS) entry which is preliminary data.</text>
</comment>
<evidence type="ECO:0000259" key="6">
    <source>
        <dbReference type="PROSITE" id="PS50977"/>
    </source>
</evidence>
<dbReference type="Proteomes" id="UP000737171">
    <property type="component" value="Unassembled WGS sequence"/>
</dbReference>
<keyword evidence="3 5" id="KW-0238">DNA-binding</keyword>
<organism evidence="7 8">
    <name type="scientific">Pseudaquabacterium terrae</name>
    <dbReference type="NCBI Taxonomy" id="2732868"/>
    <lineage>
        <taxon>Bacteria</taxon>
        <taxon>Pseudomonadati</taxon>
        <taxon>Pseudomonadota</taxon>
        <taxon>Betaproteobacteria</taxon>
        <taxon>Burkholderiales</taxon>
        <taxon>Sphaerotilaceae</taxon>
        <taxon>Pseudaquabacterium</taxon>
    </lineage>
</organism>
<feature type="domain" description="HTH tetR-type" evidence="6">
    <location>
        <begin position="10"/>
        <end position="70"/>
    </location>
</feature>
<dbReference type="InterPro" id="IPR023772">
    <property type="entry name" value="DNA-bd_HTH_TetR-type_CS"/>
</dbReference>
<dbReference type="InterPro" id="IPR050109">
    <property type="entry name" value="HTH-type_TetR-like_transc_reg"/>
</dbReference>
<dbReference type="PROSITE" id="PS50977">
    <property type="entry name" value="HTH_TETR_2"/>
    <property type="match status" value="1"/>
</dbReference>
<keyword evidence="4" id="KW-0804">Transcription</keyword>
<dbReference type="Pfam" id="PF00440">
    <property type="entry name" value="TetR_N"/>
    <property type="match status" value="1"/>
</dbReference>
<proteinExistence type="predicted"/>
<protein>
    <submittedName>
        <fullName evidence="7">TetR/AcrR family transcriptional regulator</fullName>
    </submittedName>
</protein>
<evidence type="ECO:0000256" key="1">
    <source>
        <dbReference type="ARBA" id="ARBA00022491"/>
    </source>
</evidence>
<evidence type="ECO:0000313" key="7">
    <source>
        <dbReference type="EMBL" id="NRF68253.1"/>
    </source>
</evidence>
<dbReference type="InterPro" id="IPR009057">
    <property type="entry name" value="Homeodomain-like_sf"/>
</dbReference>
<gene>
    <name evidence="7" type="ORF">HLB44_14770</name>
</gene>
<dbReference type="PANTHER" id="PTHR30055">
    <property type="entry name" value="HTH-TYPE TRANSCRIPTIONAL REGULATOR RUTR"/>
    <property type="match status" value="1"/>
</dbReference>
<evidence type="ECO:0000256" key="2">
    <source>
        <dbReference type="ARBA" id="ARBA00023015"/>
    </source>
</evidence>
<reference evidence="7 8" key="1">
    <citation type="submission" date="2020-05" db="EMBL/GenBank/DDBJ databases">
        <title>Aquincola sp. isolate from soil.</title>
        <authorList>
            <person name="Han J."/>
            <person name="Kim D.-U."/>
        </authorList>
    </citation>
    <scope>NUCLEOTIDE SEQUENCE [LARGE SCALE GENOMIC DNA]</scope>
    <source>
        <strain evidence="7 8">S2</strain>
    </source>
</reference>
<accession>A0ABX2EHZ3</accession>
<sequence>MTSDLAAPLTDHRRRLLDAMAHAVAGKGYAAVTIADLAAEARVSKRSFYEHFADKAECLIALYEAASRQSLEVLRTAIDPHRDWHQQVEHSLKAYFETLACNPPLLRTLFIDIIALGPDGLAARRRTTQHIAELIVEVTGGSLPRAMAVAIVGAIHEWVLEAVEQDRVARLPELVGPAARLVRAVVDHHA</sequence>
<dbReference type="RefSeq" id="WP_173123735.1">
    <property type="nucleotide sequence ID" value="NZ_JABRWJ010000004.1"/>
</dbReference>
<dbReference type="SUPFAM" id="SSF46689">
    <property type="entry name" value="Homeodomain-like"/>
    <property type="match status" value="1"/>
</dbReference>
<keyword evidence="8" id="KW-1185">Reference proteome</keyword>
<dbReference type="PROSITE" id="PS01081">
    <property type="entry name" value="HTH_TETR_1"/>
    <property type="match status" value="1"/>
</dbReference>
<dbReference type="PANTHER" id="PTHR30055:SF187">
    <property type="entry name" value="TRANSCRIPTIONAL REGULATORY PROTEIN"/>
    <property type="match status" value="1"/>
</dbReference>
<evidence type="ECO:0000256" key="4">
    <source>
        <dbReference type="ARBA" id="ARBA00023163"/>
    </source>
</evidence>
<dbReference type="InterPro" id="IPR001647">
    <property type="entry name" value="HTH_TetR"/>
</dbReference>
<evidence type="ECO:0000256" key="5">
    <source>
        <dbReference type="PROSITE-ProRule" id="PRU00335"/>
    </source>
</evidence>
<keyword evidence="2" id="KW-0805">Transcription regulation</keyword>
<keyword evidence="1" id="KW-0678">Repressor</keyword>
<dbReference type="Gene3D" id="1.10.357.10">
    <property type="entry name" value="Tetracycline Repressor, domain 2"/>
    <property type="match status" value="1"/>
</dbReference>
<dbReference type="EMBL" id="JABRWJ010000004">
    <property type="protein sequence ID" value="NRF68253.1"/>
    <property type="molecule type" value="Genomic_DNA"/>
</dbReference>